<evidence type="ECO:0000256" key="8">
    <source>
        <dbReference type="ARBA" id="ARBA00022909"/>
    </source>
</evidence>
<dbReference type="Gene3D" id="3.20.20.20">
    <property type="entry name" value="Dihydropteroate synthase-like"/>
    <property type="match status" value="1"/>
</dbReference>
<dbReference type="RefSeq" id="WP_176614375.1">
    <property type="nucleotide sequence ID" value="NZ_JABXXR010000135.1"/>
</dbReference>
<evidence type="ECO:0000313" key="12">
    <source>
        <dbReference type="Proteomes" id="UP000585665"/>
    </source>
</evidence>
<feature type="compositionally biased region" description="Basic and acidic residues" evidence="9">
    <location>
        <begin position="8"/>
        <end position="17"/>
    </location>
</feature>
<dbReference type="InterPro" id="IPR000489">
    <property type="entry name" value="Pterin-binding_dom"/>
</dbReference>
<evidence type="ECO:0000313" key="11">
    <source>
        <dbReference type="EMBL" id="NVN41482.1"/>
    </source>
</evidence>
<dbReference type="NCBIfam" id="TIGR01496">
    <property type="entry name" value="DHPS"/>
    <property type="match status" value="1"/>
</dbReference>
<keyword evidence="5 11" id="KW-0808">Transferase</keyword>
<organism evidence="11 12">
    <name type="scientific">Ameyamaea chiangmaiensis</name>
    <dbReference type="NCBI Taxonomy" id="442969"/>
    <lineage>
        <taxon>Bacteria</taxon>
        <taxon>Pseudomonadati</taxon>
        <taxon>Pseudomonadota</taxon>
        <taxon>Alphaproteobacteria</taxon>
        <taxon>Acetobacterales</taxon>
        <taxon>Acetobacteraceae</taxon>
        <taxon>Ameyamaea</taxon>
    </lineage>
</organism>
<dbReference type="GO" id="GO:0004156">
    <property type="term" value="F:dihydropteroate synthase activity"/>
    <property type="evidence" value="ECO:0007669"/>
    <property type="project" value="UniProtKB-EC"/>
</dbReference>
<dbReference type="EC" id="2.5.1.15" evidence="4"/>
<evidence type="ECO:0000256" key="6">
    <source>
        <dbReference type="ARBA" id="ARBA00022723"/>
    </source>
</evidence>
<dbReference type="InterPro" id="IPR011005">
    <property type="entry name" value="Dihydropteroate_synth-like_sf"/>
</dbReference>
<dbReference type="PANTHER" id="PTHR20941:SF1">
    <property type="entry name" value="FOLIC ACID SYNTHESIS PROTEIN FOL1"/>
    <property type="match status" value="1"/>
</dbReference>
<comment type="cofactor">
    <cofactor evidence="2">
        <name>Mg(2+)</name>
        <dbReference type="ChEBI" id="CHEBI:18420"/>
    </cofactor>
</comment>
<dbReference type="GO" id="GO:0046656">
    <property type="term" value="P:folic acid biosynthetic process"/>
    <property type="evidence" value="ECO:0007669"/>
    <property type="project" value="UniProtKB-KW"/>
</dbReference>
<dbReference type="AlphaFoldDB" id="A0A850PI44"/>
<dbReference type="PROSITE" id="PS50972">
    <property type="entry name" value="PTERIN_BINDING"/>
    <property type="match status" value="1"/>
</dbReference>
<dbReference type="EMBL" id="JABXXR010000135">
    <property type="protein sequence ID" value="NVN41482.1"/>
    <property type="molecule type" value="Genomic_DNA"/>
</dbReference>
<feature type="non-terminal residue" evidence="11">
    <location>
        <position position="1"/>
    </location>
</feature>
<dbReference type="PANTHER" id="PTHR20941">
    <property type="entry name" value="FOLATE SYNTHESIS PROTEINS"/>
    <property type="match status" value="1"/>
</dbReference>
<evidence type="ECO:0000256" key="4">
    <source>
        <dbReference type="ARBA" id="ARBA00012458"/>
    </source>
</evidence>
<evidence type="ECO:0000256" key="9">
    <source>
        <dbReference type="SAM" id="MobiDB-lite"/>
    </source>
</evidence>
<dbReference type="InterPro" id="IPR045031">
    <property type="entry name" value="DHP_synth-like"/>
</dbReference>
<dbReference type="Pfam" id="PF00809">
    <property type="entry name" value="Pterin_bind"/>
    <property type="match status" value="1"/>
</dbReference>
<keyword evidence="6" id="KW-0479">Metal-binding</keyword>
<feature type="region of interest" description="Disordered" evidence="9">
    <location>
        <begin position="292"/>
        <end position="311"/>
    </location>
</feature>
<dbReference type="CDD" id="cd00739">
    <property type="entry name" value="DHPS"/>
    <property type="match status" value="1"/>
</dbReference>
<comment type="caution">
    <text evidence="11">The sequence shown here is derived from an EMBL/GenBank/DDBJ whole genome shotgun (WGS) entry which is preliminary data.</text>
</comment>
<sequence>VAAPDIPADWRPERERVTGGPPDATLPPGALVMGILNATPDSFSNGGQHAQADDAIAAGRRMLAAGATILDIGGESTRPGAQPLPPGEEWRRVGPVIAGLRGAGGLISVDTRHAEVMARALEAGADVINDVSALAHDPDAAPMLARHTTPVILMHMRGTPETMNALAVYDDVAVDVVRELGARVAIAEDAGIARDRILVDPGFGFAKDAAQNITLLRRLPILANLGCRVLVGTSRKRFIGQITGVARADDRDPGTLAATLPGLDLPGALLRVHAVEPMIQALRVWQALHPSGRQATKQGVSPPSLQDRSTS</sequence>
<dbReference type="Proteomes" id="UP000585665">
    <property type="component" value="Unassembled WGS sequence"/>
</dbReference>
<feature type="region of interest" description="Disordered" evidence="9">
    <location>
        <begin position="1"/>
        <end position="24"/>
    </location>
</feature>
<comment type="pathway">
    <text evidence="3">Cofactor biosynthesis; tetrahydrofolate biosynthesis; 7,8-dihydrofolate from 2-amino-4-hydroxy-6-hydroxymethyl-7,8-dihydropteridine diphosphate and 4-aminobenzoate: step 1/2.</text>
</comment>
<dbReference type="PROSITE" id="PS00793">
    <property type="entry name" value="DHPS_2"/>
    <property type="match status" value="1"/>
</dbReference>
<dbReference type="SUPFAM" id="SSF51717">
    <property type="entry name" value="Dihydropteroate synthetase-like"/>
    <property type="match status" value="1"/>
</dbReference>
<feature type="compositionally biased region" description="Polar residues" evidence="9">
    <location>
        <begin position="293"/>
        <end position="311"/>
    </location>
</feature>
<proteinExistence type="predicted"/>
<evidence type="ECO:0000256" key="1">
    <source>
        <dbReference type="ARBA" id="ARBA00000012"/>
    </source>
</evidence>
<keyword evidence="7" id="KW-0460">Magnesium</keyword>
<feature type="domain" description="Pterin-binding" evidence="10">
    <location>
        <begin position="30"/>
        <end position="283"/>
    </location>
</feature>
<comment type="catalytic activity">
    <reaction evidence="1">
        <text>(7,8-dihydropterin-6-yl)methyl diphosphate + 4-aminobenzoate = 7,8-dihydropteroate + diphosphate</text>
        <dbReference type="Rhea" id="RHEA:19949"/>
        <dbReference type="ChEBI" id="CHEBI:17836"/>
        <dbReference type="ChEBI" id="CHEBI:17839"/>
        <dbReference type="ChEBI" id="CHEBI:33019"/>
        <dbReference type="ChEBI" id="CHEBI:72950"/>
        <dbReference type="EC" id="2.5.1.15"/>
    </reaction>
</comment>
<dbReference type="GO" id="GO:0046654">
    <property type="term" value="P:tetrahydrofolate biosynthetic process"/>
    <property type="evidence" value="ECO:0007669"/>
    <property type="project" value="TreeGrafter"/>
</dbReference>
<reference evidence="11 12" key="1">
    <citation type="submission" date="2020-06" db="EMBL/GenBank/DDBJ databases">
        <title>Description of novel acetic acid bacteria.</title>
        <authorList>
            <person name="Sombolestani A."/>
        </authorList>
    </citation>
    <scope>NUCLEOTIDE SEQUENCE [LARGE SCALE GENOMIC DNA]</scope>
    <source>
        <strain evidence="11 12">LMG 27010</strain>
    </source>
</reference>
<keyword evidence="8" id="KW-0289">Folate biosynthesis</keyword>
<evidence type="ECO:0000256" key="7">
    <source>
        <dbReference type="ARBA" id="ARBA00022842"/>
    </source>
</evidence>
<name>A0A850PI44_9PROT</name>
<dbReference type="GO" id="GO:0005829">
    <property type="term" value="C:cytosol"/>
    <property type="evidence" value="ECO:0007669"/>
    <property type="project" value="TreeGrafter"/>
</dbReference>
<evidence type="ECO:0000256" key="2">
    <source>
        <dbReference type="ARBA" id="ARBA00001946"/>
    </source>
</evidence>
<protein>
    <recommendedName>
        <fullName evidence="4">dihydropteroate synthase</fullName>
        <ecNumber evidence="4">2.5.1.15</ecNumber>
    </recommendedName>
</protein>
<keyword evidence="12" id="KW-1185">Reference proteome</keyword>
<dbReference type="InterPro" id="IPR006390">
    <property type="entry name" value="DHP_synth_dom"/>
</dbReference>
<evidence type="ECO:0000259" key="10">
    <source>
        <dbReference type="PROSITE" id="PS50972"/>
    </source>
</evidence>
<accession>A0A850PI44</accession>
<dbReference type="GO" id="GO:0046872">
    <property type="term" value="F:metal ion binding"/>
    <property type="evidence" value="ECO:0007669"/>
    <property type="project" value="UniProtKB-KW"/>
</dbReference>
<gene>
    <name evidence="11" type="primary">folP</name>
    <name evidence="11" type="ORF">HUK82_13045</name>
</gene>
<evidence type="ECO:0000256" key="5">
    <source>
        <dbReference type="ARBA" id="ARBA00022679"/>
    </source>
</evidence>
<evidence type="ECO:0000256" key="3">
    <source>
        <dbReference type="ARBA" id="ARBA00004763"/>
    </source>
</evidence>